<proteinExistence type="predicted"/>
<protein>
    <submittedName>
        <fullName evidence="1">Uncharacterized protein</fullName>
    </submittedName>
</protein>
<dbReference type="AlphaFoldDB" id="A0A6A6UUB2"/>
<sequence>MPANALRSITQANKQPFSTAQSTSSDHINAFVDFHLSTSLLPSTSSLVPRIRCPLRSIEQSTFQPIKMKTTIFSTFFFLAAALATPIRRSEFDIEITLFNDATGKSAVGFVPTTVQPISIAGIFNNKNDLNEEDAVLKANRVALTDLISPKGHIQCLLIVNNRARHLSSEISSTELGFNAPDLIVPLTQAKIVCNVDGENLSSS</sequence>
<evidence type="ECO:0000313" key="1">
    <source>
        <dbReference type="EMBL" id="KAF2741892.1"/>
    </source>
</evidence>
<gene>
    <name evidence="1" type="ORF">M011DRAFT_462858</name>
</gene>
<evidence type="ECO:0000313" key="2">
    <source>
        <dbReference type="Proteomes" id="UP000799440"/>
    </source>
</evidence>
<dbReference type="EMBL" id="MU006620">
    <property type="protein sequence ID" value="KAF2741892.1"/>
    <property type="molecule type" value="Genomic_DNA"/>
</dbReference>
<reference evidence="1" key="1">
    <citation type="journal article" date="2020" name="Stud. Mycol.">
        <title>101 Dothideomycetes genomes: a test case for predicting lifestyles and emergence of pathogens.</title>
        <authorList>
            <person name="Haridas S."/>
            <person name="Albert R."/>
            <person name="Binder M."/>
            <person name="Bloem J."/>
            <person name="Labutti K."/>
            <person name="Salamov A."/>
            <person name="Andreopoulos B."/>
            <person name="Baker S."/>
            <person name="Barry K."/>
            <person name="Bills G."/>
            <person name="Bluhm B."/>
            <person name="Cannon C."/>
            <person name="Castanera R."/>
            <person name="Culley D."/>
            <person name="Daum C."/>
            <person name="Ezra D."/>
            <person name="Gonzalez J."/>
            <person name="Henrissat B."/>
            <person name="Kuo A."/>
            <person name="Liang C."/>
            <person name="Lipzen A."/>
            <person name="Lutzoni F."/>
            <person name="Magnuson J."/>
            <person name="Mondo S."/>
            <person name="Nolan M."/>
            <person name="Ohm R."/>
            <person name="Pangilinan J."/>
            <person name="Park H.-J."/>
            <person name="Ramirez L."/>
            <person name="Alfaro M."/>
            <person name="Sun H."/>
            <person name="Tritt A."/>
            <person name="Yoshinaga Y."/>
            <person name="Zwiers L.-H."/>
            <person name="Turgeon B."/>
            <person name="Goodwin S."/>
            <person name="Spatafora J."/>
            <person name="Crous P."/>
            <person name="Grigoriev I."/>
        </authorList>
    </citation>
    <scope>NUCLEOTIDE SEQUENCE</scope>
    <source>
        <strain evidence="1">CBS 119925</strain>
    </source>
</reference>
<organism evidence="1 2">
    <name type="scientific">Sporormia fimetaria CBS 119925</name>
    <dbReference type="NCBI Taxonomy" id="1340428"/>
    <lineage>
        <taxon>Eukaryota</taxon>
        <taxon>Fungi</taxon>
        <taxon>Dikarya</taxon>
        <taxon>Ascomycota</taxon>
        <taxon>Pezizomycotina</taxon>
        <taxon>Dothideomycetes</taxon>
        <taxon>Pleosporomycetidae</taxon>
        <taxon>Pleosporales</taxon>
        <taxon>Sporormiaceae</taxon>
        <taxon>Sporormia</taxon>
    </lineage>
</organism>
<keyword evidence="2" id="KW-1185">Reference proteome</keyword>
<dbReference type="Proteomes" id="UP000799440">
    <property type="component" value="Unassembled WGS sequence"/>
</dbReference>
<accession>A0A6A6UUB2</accession>
<name>A0A6A6UUB2_9PLEO</name>